<keyword evidence="1" id="KW-0812">Transmembrane</keyword>
<feature type="transmembrane region" description="Helical" evidence="1">
    <location>
        <begin position="58"/>
        <end position="82"/>
    </location>
</feature>
<keyword evidence="1" id="KW-1133">Transmembrane helix</keyword>
<comment type="caution">
    <text evidence="2">The sequence shown here is derived from an EMBL/GenBank/DDBJ whole genome shotgun (WGS) entry which is preliminary data.</text>
</comment>
<dbReference type="Proteomes" id="UP000093186">
    <property type="component" value="Unassembled WGS sequence"/>
</dbReference>
<dbReference type="AlphaFoldDB" id="A0A1B9Y1J1"/>
<evidence type="ECO:0000313" key="3">
    <source>
        <dbReference type="Proteomes" id="UP000093186"/>
    </source>
</evidence>
<dbReference type="STRING" id="447689.BA195_02680"/>
<feature type="transmembrane region" description="Helical" evidence="1">
    <location>
        <begin position="21"/>
        <end position="42"/>
    </location>
</feature>
<keyword evidence="1" id="KW-0472">Membrane</keyword>
<organism evidence="2 3">
    <name type="scientific">Tenacibaculum soleae</name>
    <dbReference type="NCBI Taxonomy" id="447689"/>
    <lineage>
        <taxon>Bacteria</taxon>
        <taxon>Pseudomonadati</taxon>
        <taxon>Bacteroidota</taxon>
        <taxon>Flavobacteriia</taxon>
        <taxon>Flavobacteriales</taxon>
        <taxon>Flavobacteriaceae</taxon>
        <taxon>Tenacibaculum</taxon>
    </lineage>
</organism>
<keyword evidence="3" id="KW-1185">Reference proteome</keyword>
<dbReference type="OrthoDB" id="1434147at2"/>
<evidence type="ECO:0000256" key="1">
    <source>
        <dbReference type="SAM" id="Phobius"/>
    </source>
</evidence>
<protein>
    <submittedName>
        <fullName evidence="2">Uncharacterized protein</fullName>
    </submittedName>
</protein>
<dbReference type="RefSeq" id="WP_068702173.1">
    <property type="nucleotide sequence ID" value="NZ_MAKX01000001.1"/>
</dbReference>
<sequence length="260" mass="31083">MKEQPTLKNKNQYFFLKELKDYLPLVYIGLILISFTLLNAYYKKFDINIENYLSLQEVIYLFLPLSELLILFMVFIVFAFLISKMLYIENKDPSNNTFYLKNTIKKTPKWLRKSMNYFMYSFICGISFYDVELEKHSGIIVLILTVIFLLLFMFTIISKFHEAMYYENLNSIKNILFLVIITFFSFSLFYQRIQAQKIKSGNSKFTLQLIREKDTITTNNTLIYFGETKDNYFLRDINNKQNMIISKKGIKMIIKKKVNK</sequence>
<dbReference type="EMBL" id="MAKX01000001">
    <property type="protein sequence ID" value="OCK43626.1"/>
    <property type="molecule type" value="Genomic_DNA"/>
</dbReference>
<name>A0A1B9Y1J1_9FLAO</name>
<reference evidence="2 3" key="1">
    <citation type="submission" date="2016-06" db="EMBL/GenBank/DDBJ databases">
        <title>Draft Genome Sequence of Tenacibaculum soleae UCD-KL19.</title>
        <authorList>
            <person name="Eisen J.A."/>
            <person name="Coil D.A."/>
            <person name="Lujan K.M."/>
        </authorList>
    </citation>
    <scope>NUCLEOTIDE SEQUENCE [LARGE SCALE GENOMIC DNA]</scope>
    <source>
        <strain evidence="2 3">UCD-KL19</strain>
    </source>
</reference>
<feature type="transmembrane region" description="Helical" evidence="1">
    <location>
        <begin position="172"/>
        <end position="190"/>
    </location>
</feature>
<evidence type="ECO:0000313" key="2">
    <source>
        <dbReference type="EMBL" id="OCK43626.1"/>
    </source>
</evidence>
<gene>
    <name evidence="2" type="ORF">BA195_02680</name>
</gene>
<feature type="transmembrane region" description="Helical" evidence="1">
    <location>
        <begin position="137"/>
        <end position="160"/>
    </location>
</feature>
<accession>A0A1B9Y1J1</accession>
<proteinExistence type="predicted"/>